<dbReference type="SMART" id="SM00342">
    <property type="entry name" value="HTH_ARAC"/>
    <property type="match status" value="1"/>
</dbReference>
<dbReference type="InterPro" id="IPR009057">
    <property type="entry name" value="Homeodomain-like_sf"/>
</dbReference>
<gene>
    <name evidence="5" type="ORF">Q5H93_02845</name>
</gene>
<dbReference type="InterPro" id="IPR037923">
    <property type="entry name" value="HTH-like"/>
</dbReference>
<dbReference type="Proteomes" id="UP001176429">
    <property type="component" value="Unassembled WGS sequence"/>
</dbReference>
<dbReference type="SUPFAM" id="SSF46689">
    <property type="entry name" value="Homeodomain-like"/>
    <property type="match status" value="1"/>
</dbReference>
<dbReference type="SUPFAM" id="SSF51215">
    <property type="entry name" value="Regulatory protein AraC"/>
    <property type="match status" value="1"/>
</dbReference>
<sequence length="293" mass="32405">MIPTYGFDAYPQATGPVPHATTTEALEQLVTYRREEWFATCRQHMEQHRRHFYKLALIQEGGGRFFLNDEVVEVAPRSLLLVKPGTALGWHLHAGAQTGLYSFFSAAFYNAGLLPGYQLHAVLAGAAPYVYHACTAAEFAALHQAAEQLLAQQPQLEKARHALRLLLADVHQWTPAQPAAGLSPQVQQFLQLAESRLADAAPALTLEPYAKALFLTPKRLSELCRQATGKSATDLLKEKVATEAKVLLTATPLPISELGYRLGFYDVAHFSRWFKLAVGQTPSAYRAQFTGYK</sequence>
<evidence type="ECO:0000256" key="2">
    <source>
        <dbReference type="ARBA" id="ARBA00023125"/>
    </source>
</evidence>
<dbReference type="InterPro" id="IPR020449">
    <property type="entry name" value="Tscrpt_reg_AraC-type_HTH"/>
</dbReference>
<accession>A0ABT9BAD7</accession>
<dbReference type="Pfam" id="PF12833">
    <property type="entry name" value="HTH_18"/>
    <property type="match status" value="1"/>
</dbReference>
<proteinExistence type="predicted"/>
<reference evidence="5" key="1">
    <citation type="submission" date="2023-07" db="EMBL/GenBank/DDBJ databases">
        <authorList>
            <person name="Kim M.K."/>
        </authorList>
    </citation>
    <scope>NUCLEOTIDE SEQUENCE</scope>
    <source>
        <strain evidence="5">ASUV-10-1</strain>
    </source>
</reference>
<organism evidence="5 6">
    <name type="scientific">Hymenobacter aranciens</name>
    <dbReference type="NCBI Taxonomy" id="3063996"/>
    <lineage>
        <taxon>Bacteria</taxon>
        <taxon>Pseudomonadati</taxon>
        <taxon>Bacteroidota</taxon>
        <taxon>Cytophagia</taxon>
        <taxon>Cytophagales</taxon>
        <taxon>Hymenobacteraceae</taxon>
        <taxon>Hymenobacter</taxon>
    </lineage>
</organism>
<dbReference type="PRINTS" id="PR00032">
    <property type="entry name" value="HTHARAC"/>
</dbReference>
<evidence type="ECO:0000259" key="4">
    <source>
        <dbReference type="PROSITE" id="PS01124"/>
    </source>
</evidence>
<protein>
    <submittedName>
        <fullName evidence="5">AraC family transcriptional regulator</fullName>
    </submittedName>
</protein>
<dbReference type="Gene3D" id="1.10.10.60">
    <property type="entry name" value="Homeodomain-like"/>
    <property type="match status" value="1"/>
</dbReference>
<evidence type="ECO:0000313" key="6">
    <source>
        <dbReference type="Proteomes" id="UP001176429"/>
    </source>
</evidence>
<dbReference type="InterPro" id="IPR003313">
    <property type="entry name" value="AraC-bd"/>
</dbReference>
<dbReference type="InterPro" id="IPR018060">
    <property type="entry name" value="HTH_AraC"/>
</dbReference>
<dbReference type="Pfam" id="PF02311">
    <property type="entry name" value="AraC_binding"/>
    <property type="match status" value="1"/>
</dbReference>
<keyword evidence="1" id="KW-0805">Transcription regulation</keyword>
<dbReference type="EMBL" id="JAUQSY010000002">
    <property type="protein sequence ID" value="MDO7873656.1"/>
    <property type="molecule type" value="Genomic_DNA"/>
</dbReference>
<keyword evidence="6" id="KW-1185">Reference proteome</keyword>
<name>A0ABT9BAD7_9BACT</name>
<feature type="domain" description="HTH araC/xylS-type" evidence="4">
    <location>
        <begin position="187"/>
        <end position="288"/>
    </location>
</feature>
<keyword evidence="3" id="KW-0804">Transcription</keyword>
<dbReference type="PROSITE" id="PS01124">
    <property type="entry name" value="HTH_ARAC_FAMILY_2"/>
    <property type="match status" value="1"/>
</dbReference>
<comment type="caution">
    <text evidence="5">The sequence shown here is derived from an EMBL/GenBank/DDBJ whole genome shotgun (WGS) entry which is preliminary data.</text>
</comment>
<evidence type="ECO:0000256" key="3">
    <source>
        <dbReference type="ARBA" id="ARBA00023163"/>
    </source>
</evidence>
<evidence type="ECO:0000256" key="1">
    <source>
        <dbReference type="ARBA" id="ARBA00023015"/>
    </source>
</evidence>
<keyword evidence="2" id="KW-0238">DNA-binding</keyword>
<evidence type="ECO:0000313" key="5">
    <source>
        <dbReference type="EMBL" id="MDO7873656.1"/>
    </source>
</evidence>
<dbReference type="PANTHER" id="PTHR43280:SF32">
    <property type="entry name" value="TRANSCRIPTIONAL REGULATORY PROTEIN"/>
    <property type="match status" value="1"/>
</dbReference>
<dbReference type="PANTHER" id="PTHR43280">
    <property type="entry name" value="ARAC-FAMILY TRANSCRIPTIONAL REGULATOR"/>
    <property type="match status" value="1"/>
</dbReference>